<keyword evidence="4" id="KW-1185">Reference proteome</keyword>
<reference evidence="3" key="1">
    <citation type="journal article" date="2023" name="BMC Genomics">
        <title>Chromosome-level genome assemblies of Cutaneotrichosporon spp. (Trichosporonales, Basidiomycota) reveal imbalanced evolution between nucleotide sequences and chromosome synteny.</title>
        <authorList>
            <person name="Kobayashi Y."/>
            <person name="Kayamori A."/>
            <person name="Aoki K."/>
            <person name="Shiwa Y."/>
            <person name="Matsutani M."/>
            <person name="Fujita N."/>
            <person name="Sugita T."/>
            <person name="Iwasaki W."/>
            <person name="Tanaka N."/>
            <person name="Takashima M."/>
        </authorList>
    </citation>
    <scope>NUCLEOTIDE SEQUENCE</scope>
    <source>
        <strain evidence="3">HIS016</strain>
    </source>
</reference>
<sequence length="411" mass="44567">MRILLLLLAVGVAGTSKHNSERELPGTFVRFTDLRQCPPLKPRAIPAHVDDVRPDDFSVIMALGDSISAALLARDGLDPQAEEAPPSPPSEPGQAVLQSPSTDTLAPPFVVPDILEWRGLSYAAGGDDGALTLPNLLSHYTSLVGMSYGRHPVLCVGFGEGCHPPSDGLNGAVSGGMAASLHGQAKDLVPRYRALNSSARAGWTYINLAIGANDICAFCLSSNLPLGAGTPQEFADGISAAVEVLRRHVPRLIVNIVGLFRVSAVYKLTFDDPYCQGPYHPPVPHLPLECSCATLPGPVGDYTRRQMDELGKAYDAAVRDLVRKWDAERNSTFAAIWQPGTALDLEHYPIEAVSPIDCFHPSEEAHRRLAAGVWNRLVLPQAYKSFPFAWEDDVWVRCLEDDDRVQVRQVL</sequence>
<feature type="signal peptide" evidence="2">
    <location>
        <begin position="1"/>
        <end position="15"/>
    </location>
</feature>
<accession>A0AAD3Y983</accession>
<dbReference type="AlphaFoldDB" id="A0AAD3Y983"/>
<dbReference type="GO" id="GO:0004620">
    <property type="term" value="F:phospholipase activity"/>
    <property type="evidence" value="ECO:0007669"/>
    <property type="project" value="InterPro"/>
</dbReference>
<evidence type="ECO:0000256" key="1">
    <source>
        <dbReference type="SAM" id="MobiDB-lite"/>
    </source>
</evidence>
<proteinExistence type="predicted"/>
<organism evidence="3 4">
    <name type="scientific">Cutaneotrichosporon spelunceum</name>
    <dbReference type="NCBI Taxonomy" id="1672016"/>
    <lineage>
        <taxon>Eukaryota</taxon>
        <taxon>Fungi</taxon>
        <taxon>Dikarya</taxon>
        <taxon>Basidiomycota</taxon>
        <taxon>Agaricomycotina</taxon>
        <taxon>Tremellomycetes</taxon>
        <taxon>Trichosporonales</taxon>
        <taxon>Trichosporonaceae</taxon>
        <taxon>Cutaneotrichosporon</taxon>
    </lineage>
</organism>
<evidence type="ECO:0000256" key="2">
    <source>
        <dbReference type="SAM" id="SignalP"/>
    </source>
</evidence>
<feature type="chain" id="PRO_5042268129" description="SGNH hydrolase" evidence="2">
    <location>
        <begin position="16"/>
        <end position="411"/>
    </location>
</feature>
<dbReference type="EMBL" id="BTCM01000001">
    <property type="protein sequence ID" value="GMK53542.1"/>
    <property type="molecule type" value="Genomic_DNA"/>
</dbReference>
<evidence type="ECO:0008006" key="5">
    <source>
        <dbReference type="Google" id="ProtNLM"/>
    </source>
</evidence>
<name>A0AAD3Y983_9TREE</name>
<dbReference type="PANTHER" id="PTHR21325">
    <property type="entry name" value="PHOSPHOLIPASE B, PLB1"/>
    <property type="match status" value="1"/>
</dbReference>
<gene>
    <name evidence="3" type="ORF">CspeluHIS016_0101280</name>
</gene>
<feature type="region of interest" description="Disordered" evidence="1">
    <location>
        <begin position="78"/>
        <end position="102"/>
    </location>
</feature>
<evidence type="ECO:0000313" key="3">
    <source>
        <dbReference type="EMBL" id="GMK53542.1"/>
    </source>
</evidence>
<comment type="caution">
    <text evidence="3">The sequence shown here is derived from an EMBL/GenBank/DDBJ whole genome shotgun (WGS) entry which is preliminary data.</text>
</comment>
<dbReference type="Pfam" id="PF00657">
    <property type="entry name" value="Lipase_GDSL"/>
    <property type="match status" value="1"/>
</dbReference>
<keyword evidence="2" id="KW-0732">Signal</keyword>
<dbReference type="InterPro" id="IPR036514">
    <property type="entry name" value="SGNH_hydro_sf"/>
</dbReference>
<dbReference type="PANTHER" id="PTHR21325:SF31">
    <property type="entry name" value="GH22081P-RELATED"/>
    <property type="match status" value="1"/>
</dbReference>
<reference evidence="3" key="2">
    <citation type="submission" date="2023-06" db="EMBL/GenBank/DDBJ databases">
        <authorList>
            <person name="Kobayashi Y."/>
            <person name="Kayamori A."/>
            <person name="Aoki K."/>
            <person name="Shiwa Y."/>
            <person name="Fujita N."/>
            <person name="Sugita T."/>
            <person name="Iwasaki W."/>
            <person name="Tanaka N."/>
            <person name="Takashima M."/>
        </authorList>
    </citation>
    <scope>NUCLEOTIDE SEQUENCE</scope>
    <source>
        <strain evidence="3">HIS016</strain>
    </source>
</reference>
<evidence type="ECO:0000313" key="4">
    <source>
        <dbReference type="Proteomes" id="UP001222932"/>
    </source>
</evidence>
<dbReference type="Proteomes" id="UP001222932">
    <property type="component" value="Unassembled WGS sequence"/>
</dbReference>
<dbReference type="Gene3D" id="3.40.50.1110">
    <property type="entry name" value="SGNH hydrolase"/>
    <property type="match status" value="1"/>
</dbReference>
<dbReference type="InterPro" id="IPR001087">
    <property type="entry name" value="GDSL"/>
</dbReference>
<dbReference type="SUPFAM" id="SSF52266">
    <property type="entry name" value="SGNH hydrolase"/>
    <property type="match status" value="1"/>
</dbReference>
<dbReference type="InterPro" id="IPR038885">
    <property type="entry name" value="PLB1"/>
</dbReference>
<dbReference type="GO" id="GO:0006644">
    <property type="term" value="P:phospholipid metabolic process"/>
    <property type="evidence" value="ECO:0007669"/>
    <property type="project" value="TreeGrafter"/>
</dbReference>
<protein>
    <recommendedName>
        <fullName evidence="5">SGNH hydrolase</fullName>
    </recommendedName>
</protein>